<evidence type="ECO:0000313" key="4">
    <source>
        <dbReference type="Proteomes" id="UP000612352"/>
    </source>
</evidence>
<feature type="transmembrane region" description="Helical" evidence="1">
    <location>
        <begin position="72"/>
        <end position="90"/>
    </location>
</feature>
<feature type="transmembrane region" description="Helical" evidence="1">
    <location>
        <begin position="97"/>
        <end position="115"/>
    </location>
</feature>
<keyword evidence="1" id="KW-0472">Membrane</keyword>
<comment type="caution">
    <text evidence="3">The sequence shown here is derived from an EMBL/GenBank/DDBJ whole genome shotgun (WGS) entry which is preliminary data.</text>
</comment>
<dbReference type="EMBL" id="JAEDAJ010000002">
    <property type="protein sequence ID" value="MBK0330793.1"/>
    <property type="molecule type" value="Genomic_DNA"/>
</dbReference>
<organism evidence="3 4">
    <name type="scientific">Brachybacterium halotolerans</name>
    <dbReference type="NCBI Taxonomy" id="2795215"/>
    <lineage>
        <taxon>Bacteria</taxon>
        <taxon>Bacillati</taxon>
        <taxon>Actinomycetota</taxon>
        <taxon>Actinomycetes</taxon>
        <taxon>Micrococcales</taxon>
        <taxon>Dermabacteraceae</taxon>
        <taxon>Brachybacterium</taxon>
    </lineage>
</organism>
<protein>
    <submittedName>
        <fullName evidence="3">DUF4126 domain-containing protein</fullName>
    </submittedName>
</protein>
<feature type="domain" description="DUF4126" evidence="2">
    <location>
        <begin position="5"/>
        <end position="171"/>
    </location>
</feature>
<name>A0ABS1B826_9MICO</name>
<feature type="transmembrane region" description="Helical" evidence="1">
    <location>
        <begin position="141"/>
        <end position="173"/>
    </location>
</feature>
<sequence length="197" mass="20445">MEAVMMTLGSGWVSGLRPYLMVFLLGMSGRFLGVDDIPQVLQRSDVLVITAVLLLVDFAADKIAFLDSFWDVVHTVVRPVAGGAIGYLLGGETDTTHAIVLAIIGVLASLGAHGAKAATRAVVNTSPEPVSNVAVSGTEDVAALVVGALSIALPVVAGVIAVIALLAGGYLIYRALRFWSRVRARRRAREAAAPGVG</sequence>
<evidence type="ECO:0000256" key="1">
    <source>
        <dbReference type="SAM" id="Phobius"/>
    </source>
</evidence>
<dbReference type="Proteomes" id="UP000612352">
    <property type="component" value="Unassembled WGS sequence"/>
</dbReference>
<feature type="transmembrane region" description="Helical" evidence="1">
    <location>
        <begin position="16"/>
        <end position="34"/>
    </location>
</feature>
<evidence type="ECO:0000313" key="3">
    <source>
        <dbReference type="EMBL" id="MBK0330793.1"/>
    </source>
</evidence>
<feature type="transmembrane region" description="Helical" evidence="1">
    <location>
        <begin position="46"/>
        <end position="66"/>
    </location>
</feature>
<reference evidence="3 4" key="1">
    <citation type="submission" date="2020-12" db="EMBL/GenBank/DDBJ databases">
        <title>Brachybacterium sp. MASK1Z-5, whole genome shotgun sequence.</title>
        <authorList>
            <person name="Tuo L."/>
        </authorList>
    </citation>
    <scope>NUCLEOTIDE SEQUENCE [LARGE SCALE GENOMIC DNA]</scope>
    <source>
        <strain evidence="3 4">MASK1Z-5</strain>
    </source>
</reference>
<keyword evidence="1" id="KW-1133">Transmembrane helix</keyword>
<keyword evidence="1" id="KW-0812">Transmembrane</keyword>
<dbReference type="Pfam" id="PF13548">
    <property type="entry name" value="DUF4126"/>
    <property type="match status" value="1"/>
</dbReference>
<accession>A0ABS1B826</accession>
<gene>
    <name evidence="3" type="ORF">I8D64_05195</name>
</gene>
<keyword evidence="4" id="KW-1185">Reference proteome</keyword>
<evidence type="ECO:0000259" key="2">
    <source>
        <dbReference type="Pfam" id="PF13548"/>
    </source>
</evidence>
<dbReference type="InterPro" id="IPR025196">
    <property type="entry name" value="DUF4126"/>
</dbReference>
<dbReference type="RefSeq" id="WP_200501448.1">
    <property type="nucleotide sequence ID" value="NZ_JAEDAJ010000002.1"/>
</dbReference>
<proteinExistence type="predicted"/>